<dbReference type="EnsemblPlants" id="KQL10244">
    <property type="protein sequence ID" value="KQL10244"/>
    <property type="gene ID" value="SETIT_008032mg"/>
</dbReference>
<dbReference type="EMBL" id="AGNK02002347">
    <property type="status" value="NOT_ANNOTATED_CDS"/>
    <property type="molecule type" value="Genomic_DNA"/>
</dbReference>
<proteinExistence type="predicted"/>
<dbReference type="Proteomes" id="UP000004995">
    <property type="component" value="Unassembled WGS sequence"/>
</dbReference>
<evidence type="ECO:0000313" key="1">
    <source>
        <dbReference type="EnsemblPlants" id="KQL10244"/>
    </source>
</evidence>
<dbReference type="InParanoid" id="K3Y1G7"/>
<dbReference type="PANTHER" id="PTHR47482">
    <property type="entry name" value="OS11G0632001 PROTEIN"/>
    <property type="match status" value="1"/>
</dbReference>
<dbReference type="Gramene" id="KQL10244">
    <property type="protein sequence ID" value="KQL10244"/>
    <property type="gene ID" value="SETIT_008032mg"/>
</dbReference>
<organism evidence="1 2">
    <name type="scientific">Setaria italica</name>
    <name type="common">Foxtail millet</name>
    <name type="synonym">Panicum italicum</name>
    <dbReference type="NCBI Taxonomy" id="4555"/>
    <lineage>
        <taxon>Eukaryota</taxon>
        <taxon>Viridiplantae</taxon>
        <taxon>Streptophyta</taxon>
        <taxon>Embryophyta</taxon>
        <taxon>Tracheophyta</taxon>
        <taxon>Spermatophyta</taxon>
        <taxon>Magnoliopsida</taxon>
        <taxon>Liliopsida</taxon>
        <taxon>Poales</taxon>
        <taxon>Poaceae</taxon>
        <taxon>PACMAD clade</taxon>
        <taxon>Panicoideae</taxon>
        <taxon>Panicodae</taxon>
        <taxon>Paniceae</taxon>
        <taxon>Cenchrinae</taxon>
        <taxon>Setaria</taxon>
    </lineage>
</organism>
<name>K3Y1G7_SETIT</name>
<keyword evidence="2" id="KW-1185">Reference proteome</keyword>
<protein>
    <submittedName>
        <fullName evidence="1">Uncharacterized protein</fullName>
    </submittedName>
</protein>
<sequence>MGELYGSIVHCPYIEGDAKNLRVEYRAENKGKDMKATLDYFEELKKEDPDFYYNYTLDDEDRQELSDDFKDCLDNSFLPSEFEGKWQVFLDKHGLNDDEIQASRYVNPKNSIYNSIQQYRKIQWRIFGKQDLQEANTVTKVPHYLTGHPMERQIKKVYTRKLFNLFLYELQLLYYGVLCCHVMKVFDTLAVREVPEQYILPRWSTETFHGQQRGLR</sequence>
<dbReference type="PANTHER" id="PTHR47482:SF24">
    <property type="entry name" value="PROTEIN FAR1-RELATED SEQUENCE"/>
    <property type="match status" value="1"/>
</dbReference>
<evidence type="ECO:0000313" key="2">
    <source>
        <dbReference type="Proteomes" id="UP000004995"/>
    </source>
</evidence>
<dbReference type="AlphaFoldDB" id="K3Y1G7"/>
<accession>K3Y1G7</accession>
<dbReference type="HOGENOM" id="CLU_1063130_0_0_1"/>
<reference evidence="1" key="2">
    <citation type="submission" date="2018-08" db="UniProtKB">
        <authorList>
            <consortium name="EnsemblPlants"/>
        </authorList>
    </citation>
    <scope>IDENTIFICATION</scope>
    <source>
        <strain evidence="1">Yugu1</strain>
    </source>
</reference>
<reference evidence="2" key="1">
    <citation type="journal article" date="2012" name="Nat. Biotechnol.">
        <title>Reference genome sequence of the model plant Setaria.</title>
        <authorList>
            <person name="Bennetzen J.L."/>
            <person name="Schmutz J."/>
            <person name="Wang H."/>
            <person name="Percifield R."/>
            <person name="Hawkins J."/>
            <person name="Pontaroli A.C."/>
            <person name="Estep M."/>
            <person name="Feng L."/>
            <person name="Vaughn J.N."/>
            <person name="Grimwood J."/>
            <person name="Jenkins J."/>
            <person name="Barry K."/>
            <person name="Lindquist E."/>
            <person name="Hellsten U."/>
            <person name="Deshpande S."/>
            <person name="Wang X."/>
            <person name="Wu X."/>
            <person name="Mitros T."/>
            <person name="Triplett J."/>
            <person name="Yang X."/>
            <person name="Ye C.Y."/>
            <person name="Mauro-Herrera M."/>
            <person name="Wang L."/>
            <person name="Li P."/>
            <person name="Sharma M."/>
            <person name="Sharma R."/>
            <person name="Ronald P.C."/>
            <person name="Panaud O."/>
            <person name="Kellogg E.A."/>
            <person name="Brutnell T.P."/>
            <person name="Doust A.N."/>
            <person name="Tuskan G.A."/>
            <person name="Rokhsar D."/>
            <person name="Devos K.M."/>
        </authorList>
    </citation>
    <scope>NUCLEOTIDE SEQUENCE [LARGE SCALE GENOMIC DNA]</scope>
    <source>
        <strain evidence="2">cv. Yugu1</strain>
    </source>
</reference>